<evidence type="ECO:0000313" key="3">
    <source>
        <dbReference type="EMBL" id="JAE02909.1"/>
    </source>
</evidence>
<dbReference type="AlphaFoldDB" id="A0A0A9EV73"/>
<feature type="region of interest" description="Disordered" evidence="1">
    <location>
        <begin position="50"/>
        <end position="94"/>
    </location>
</feature>
<feature type="compositionally biased region" description="Polar residues" evidence="1">
    <location>
        <begin position="50"/>
        <end position="59"/>
    </location>
</feature>
<protein>
    <submittedName>
        <fullName evidence="3">Uncharacterized protein</fullName>
    </submittedName>
</protein>
<keyword evidence="2" id="KW-1133">Transmembrane helix</keyword>
<dbReference type="EMBL" id="GBRH01194987">
    <property type="protein sequence ID" value="JAE02909.1"/>
    <property type="molecule type" value="Transcribed_RNA"/>
</dbReference>
<name>A0A0A9EV73_ARUDO</name>
<sequence>MPGRTNTDSTPLTLKSFSGLFLTSGSISFVMLLISIVRLVHARWTYARSATAQSTSNSVGDEESRPLQNGTGNFSVLDQPQPEARNDDYQATHGTNGSVAVEECHPIQNNIGHSSVSDQRLNEVISNDSQGAHRSSGTVGFEEPSAVHTGFVPAQSFQIEMNTGRNVGAILHGPS</sequence>
<accession>A0A0A9EV73</accession>
<proteinExistence type="predicted"/>
<reference evidence="3" key="2">
    <citation type="journal article" date="2015" name="Data Brief">
        <title>Shoot transcriptome of the giant reed, Arundo donax.</title>
        <authorList>
            <person name="Barrero R.A."/>
            <person name="Guerrero F.D."/>
            <person name="Moolhuijzen P."/>
            <person name="Goolsby J.A."/>
            <person name="Tidwell J."/>
            <person name="Bellgard S.E."/>
            <person name="Bellgard M.I."/>
        </authorList>
    </citation>
    <scope>NUCLEOTIDE SEQUENCE</scope>
    <source>
        <tissue evidence="3">Shoot tissue taken approximately 20 cm above the soil surface</tissue>
    </source>
</reference>
<evidence type="ECO:0000256" key="1">
    <source>
        <dbReference type="SAM" id="MobiDB-lite"/>
    </source>
</evidence>
<keyword evidence="2" id="KW-0812">Transmembrane</keyword>
<feature type="transmembrane region" description="Helical" evidence="2">
    <location>
        <begin position="20"/>
        <end position="40"/>
    </location>
</feature>
<feature type="compositionally biased region" description="Polar residues" evidence="1">
    <location>
        <begin position="66"/>
        <end position="78"/>
    </location>
</feature>
<organism evidence="3">
    <name type="scientific">Arundo donax</name>
    <name type="common">Giant reed</name>
    <name type="synonym">Donax arundinaceus</name>
    <dbReference type="NCBI Taxonomy" id="35708"/>
    <lineage>
        <taxon>Eukaryota</taxon>
        <taxon>Viridiplantae</taxon>
        <taxon>Streptophyta</taxon>
        <taxon>Embryophyta</taxon>
        <taxon>Tracheophyta</taxon>
        <taxon>Spermatophyta</taxon>
        <taxon>Magnoliopsida</taxon>
        <taxon>Liliopsida</taxon>
        <taxon>Poales</taxon>
        <taxon>Poaceae</taxon>
        <taxon>PACMAD clade</taxon>
        <taxon>Arundinoideae</taxon>
        <taxon>Arundineae</taxon>
        <taxon>Arundo</taxon>
    </lineage>
</organism>
<keyword evidence="2" id="KW-0472">Membrane</keyword>
<reference evidence="3" key="1">
    <citation type="submission" date="2014-09" db="EMBL/GenBank/DDBJ databases">
        <authorList>
            <person name="Magalhaes I.L.F."/>
            <person name="Oliveira U."/>
            <person name="Santos F.R."/>
            <person name="Vidigal T.H.D.A."/>
            <person name="Brescovit A.D."/>
            <person name="Santos A.J."/>
        </authorList>
    </citation>
    <scope>NUCLEOTIDE SEQUENCE</scope>
    <source>
        <tissue evidence="3">Shoot tissue taken approximately 20 cm above the soil surface</tissue>
    </source>
</reference>
<evidence type="ECO:0000256" key="2">
    <source>
        <dbReference type="SAM" id="Phobius"/>
    </source>
</evidence>